<organism evidence="10 11">
    <name type="scientific">Candidatus Doudnabacteria bacterium Gr01-1014_77</name>
    <dbReference type="NCBI Taxonomy" id="2017133"/>
    <lineage>
        <taxon>Bacteria</taxon>
        <taxon>Candidatus Doudnaibacteriota</taxon>
    </lineage>
</organism>
<evidence type="ECO:0000256" key="1">
    <source>
        <dbReference type="ARBA" id="ARBA00009776"/>
    </source>
</evidence>
<gene>
    <name evidence="8" type="primary">tmk</name>
    <name evidence="10" type="ORF">G01um101477_562</name>
</gene>
<dbReference type="CDD" id="cd01672">
    <property type="entry name" value="TMPK"/>
    <property type="match status" value="1"/>
</dbReference>
<dbReference type="PANTHER" id="PTHR10344">
    <property type="entry name" value="THYMIDYLATE KINASE"/>
    <property type="match status" value="1"/>
</dbReference>
<comment type="function">
    <text evidence="8">Phosphorylation of dTMP to form dTDP in both de novo and salvage pathways of dTTP synthesis.</text>
</comment>
<dbReference type="GO" id="GO:0006227">
    <property type="term" value="P:dUDP biosynthetic process"/>
    <property type="evidence" value="ECO:0007669"/>
    <property type="project" value="TreeGrafter"/>
</dbReference>
<dbReference type="GO" id="GO:0005737">
    <property type="term" value="C:cytoplasm"/>
    <property type="evidence" value="ECO:0007669"/>
    <property type="project" value="TreeGrafter"/>
</dbReference>
<keyword evidence="5 8" id="KW-0418">Kinase</keyword>
<evidence type="ECO:0000256" key="6">
    <source>
        <dbReference type="ARBA" id="ARBA00022840"/>
    </source>
</evidence>
<keyword evidence="3 8" id="KW-0545">Nucleotide biosynthesis</keyword>
<dbReference type="Proteomes" id="UP000319613">
    <property type="component" value="Unassembled WGS sequence"/>
</dbReference>
<comment type="caution">
    <text evidence="10">The sequence shown here is derived from an EMBL/GenBank/DDBJ whole genome shotgun (WGS) entry which is preliminary data.</text>
</comment>
<sequence>MKFGLKSKVKKEKGKFIVIDGIDGSGKATQAKLLAETLEKEGFEVAIADFPQYGKKSAGPLEEYLNEKYGKSNPYIASLLFAVDRYDASFWIREQLDDGKIVISNRYVTANAGHQGSRIDSSAERIKFFKWLDNLEYTLFQLPKPDLNLILHVTAKIAQKMVDKKSEKQREYVKGKKRDHLENDLEHLQKAEMVFLQIAELFPNTKYVECVEDGKMLPEEQIHNKIWNLVRRLVLNKK</sequence>
<keyword evidence="4 8" id="KW-0547">Nucleotide-binding</keyword>
<dbReference type="PANTHER" id="PTHR10344:SF4">
    <property type="entry name" value="UMP-CMP KINASE 2, MITOCHONDRIAL"/>
    <property type="match status" value="1"/>
</dbReference>
<dbReference type="InterPro" id="IPR027417">
    <property type="entry name" value="P-loop_NTPase"/>
</dbReference>
<evidence type="ECO:0000256" key="4">
    <source>
        <dbReference type="ARBA" id="ARBA00022741"/>
    </source>
</evidence>
<dbReference type="GO" id="GO:0005524">
    <property type="term" value="F:ATP binding"/>
    <property type="evidence" value="ECO:0007669"/>
    <property type="project" value="UniProtKB-UniRule"/>
</dbReference>
<dbReference type="AlphaFoldDB" id="A0A554JA22"/>
<comment type="similarity">
    <text evidence="1 8">Belongs to the thymidylate kinase family.</text>
</comment>
<feature type="domain" description="Thymidylate kinase-like" evidence="9">
    <location>
        <begin position="19"/>
        <end position="207"/>
    </location>
</feature>
<accession>A0A554JA22</accession>
<evidence type="ECO:0000256" key="2">
    <source>
        <dbReference type="ARBA" id="ARBA00022679"/>
    </source>
</evidence>
<reference evidence="10 11" key="1">
    <citation type="submission" date="2017-07" db="EMBL/GenBank/DDBJ databases">
        <title>Mechanisms for carbon and nitrogen cycling indicate functional differentiation within the Candidate Phyla Radiation.</title>
        <authorList>
            <person name="Danczak R.E."/>
            <person name="Johnston M.D."/>
            <person name="Kenah C."/>
            <person name="Slattery M."/>
            <person name="Wrighton K.C."/>
            <person name="Wilkins M.J."/>
        </authorList>
    </citation>
    <scope>NUCLEOTIDE SEQUENCE [LARGE SCALE GENOMIC DNA]</scope>
    <source>
        <strain evidence="10">Gr01-1014_77</strain>
    </source>
</reference>
<evidence type="ECO:0000313" key="11">
    <source>
        <dbReference type="Proteomes" id="UP000319613"/>
    </source>
</evidence>
<comment type="caution">
    <text evidence="8">Lacks conserved residue(s) required for the propagation of feature annotation.</text>
</comment>
<evidence type="ECO:0000313" key="10">
    <source>
        <dbReference type="EMBL" id="TSC65225.1"/>
    </source>
</evidence>
<dbReference type="Pfam" id="PF02223">
    <property type="entry name" value="Thymidylate_kin"/>
    <property type="match status" value="1"/>
</dbReference>
<dbReference type="InterPro" id="IPR039430">
    <property type="entry name" value="Thymidylate_kin-like_dom"/>
</dbReference>
<dbReference type="InterPro" id="IPR018094">
    <property type="entry name" value="Thymidylate_kinase"/>
</dbReference>
<protein>
    <recommendedName>
        <fullName evidence="8">Thymidylate kinase</fullName>
        <ecNumber evidence="8">2.7.4.9</ecNumber>
    </recommendedName>
    <alternativeName>
        <fullName evidence="8">dTMP kinase</fullName>
    </alternativeName>
</protein>
<proteinExistence type="inferred from homology"/>
<evidence type="ECO:0000256" key="5">
    <source>
        <dbReference type="ARBA" id="ARBA00022777"/>
    </source>
</evidence>
<evidence type="ECO:0000256" key="3">
    <source>
        <dbReference type="ARBA" id="ARBA00022727"/>
    </source>
</evidence>
<dbReference type="GO" id="GO:0006233">
    <property type="term" value="P:dTDP biosynthetic process"/>
    <property type="evidence" value="ECO:0007669"/>
    <property type="project" value="InterPro"/>
</dbReference>
<dbReference type="EC" id="2.7.4.9" evidence="8"/>
<dbReference type="GO" id="GO:0006235">
    <property type="term" value="P:dTTP biosynthetic process"/>
    <property type="evidence" value="ECO:0007669"/>
    <property type="project" value="UniProtKB-UniRule"/>
</dbReference>
<comment type="catalytic activity">
    <reaction evidence="7 8">
        <text>dTMP + ATP = dTDP + ADP</text>
        <dbReference type="Rhea" id="RHEA:13517"/>
        <dbReference type="ChEBI" id="CHEBI:30616"/>
        <dbReference type="ChEBI" id="CHEBI:58369"/>
        <dbReference type="ChEBI" id="CHEBI:63528"/>
        <dbReference type="ChEBI" id="CHEBI:456216"/>
        <dbReference type="EC" id="2.7.4.9"/>
    </reaction>
</comment>
<name>A0A554JA22_9BACT</name>
<evidence type="ECO:0000256" key="7">
    <source>
        <dbReference type="ARBA" id="ARBA00048743"/>
    </source>
</evidence>
<dbReference type="EMBL" id="VMFF01000058">
    <property type="protein sequence ID" value="TSC65225.1"/>
    <property type="molecule type" value="Genomic_DNA"/>
</dbReference>
<dbReference type="GO" id="GO:0004798">
    <property type="term" value="F:dTMP kinase activity"/>
    <property type="evidence" value="ECO:0007669"/>
    <property type="project" value="UniProtKB-UniRule"/>
</dbReference>
<dbReference type="Gene3D" id="3.40.50.300">
    <property type="entry name" value="P-loop containing nucleotide triphosphate hydrolases"/>
    <property type="match status" value="1"/>
</dbReference>
<evidence type="ECO:0000256" key="8">
    <source>
        <dbReference type="HAMAP-Rule" id="MF_00165"/>
    </source>
</evidence>
<keyword evidence="6 8" id="KW-0067">ATP-binding</keyword>
<dbReference type="HAMAP" id="MF_00165">
    <property type="entry name" value="Thymidylate_kinase"/>
    <property type="match status" value="1"/>
</dbReference>
<evidence type="ECO:0000259" key="9">
    <source>
        <dbReference type="Pfam" id="PF02223"/>
    </source>
</evidence>
<dbReference type="SUPFAM" id="SSF52540">
    <property type="entry name" value="P-loop containing nucleoside triphosphate hydrolases"/>
    <property type="match status" value="1"/>
</dbReference>
<keyword evidence="2 8" id="KW-0808">Transferase</keyword>